<proteinExistence type="predicted"/>
<dbReference type="RefSeq" id="WP_302038579.1">
    <property type="nucleotide sequence ID" value="NZ_JAUKPO010000008.1"/>
</dbReference>
<feature type="transmembrane region" description="Helical" evidence="1">
    <location>
        <begin position="99"/>
        <end position="119"/>
    </location>
</feature>
<keyword evidence="1" id="KW-0812">Transmembrane</keyword>
<dbReference type="Pfam" id="PF07786">
    <property type="entry name" value="HGSNAT_cat"/>
    <property type="match status" value="1"/>
</dbReference>
<keyword evidence="1" id="KW-1133">Transmembrane helix</keyword>
<feature type="transmembrane region" description="Helical" evidence="1">
    <location>
        <begin position="366"/>
        <end position="384"/>
    </location>
</feature>
<feature type="transmembrane region" description="Helical" evidence="1">
    <location>
        <begin position="125"/>
        <end position="144"/>
    </location>
</feature>
<evidence type="ECO:0000313" key="3">
    <source>
        <dbReference type="EMBL" id="MDO1447775.1"/>
    </source>
</evidence>
<organism evidence="3 4">
    <name type="scientific">Rhodocytophaga aerolata</name>
    <dbReference type="NCBI Taxonomy" id="455078"/>
    <lineage>
        <taxon>Bacteria</taxon>
        <taxon>Pseudomonadati</taxon>
        <taxon>Bacteroidota</taxon>
        <taxon>Cytophagia</taxon>
        <taxon>Cytophagales</taxon>
        <taxon>Rhodocytophagaceae</taxon>
        <taxon>Rhodocytophaga</taxon>
    </lineage>
</organism>
<dbReference type="EMBL" id="JAUKPO010000008">
    <property type="protein sequence ID" value="MDO1447775.1"/>
    <property type="molecule type" value="Genomic_DNA"/>
</dbReference>
<keyword evidence="4" id="KW-1185">Reference proteome</keyword>
<evidence type="ECO:0000256" key="1">
    <source>
        <dbReference type="SAM" id="Phobius"/>
    </source>
</evidence>
<feature type="transmembrane region" description="Helical" evidence="1">
    <location>
        <begin position="202"/>
        <end position="223"/>
    </location>
</feature>
<accession>A0ABT8RAP1</accession>
<sequence>MQVLVKDSPAPILAGKKRITSIDLLRGLVMIIMALDHTRDFFHITAQTQDPTDLATTTPILFFTRWITHFCAPVFVFLAGTSAFLYGHRIQNKLQLSTFLLIRGVWLVLLEVTIINFGFWFDVTFSFTVLQVIWAIGISMICLAGFIHLPFRFLLGVGLLIVFGHNLLDGISPPTGTFADVLFSILHQPGPHPLDASHTIMVMYPVLPWIGLILVGYCFGYLYRPELEESFRKRTLLQLGLGCIVLFIIIRAINFYGDPAPWSIQNTFTYSLLSFLNTTKYPPSLLYLLMTIGPALLFLRFIEGKQGEILKVFDVFGRVPLFYYILHFYTIHTFSLLAALSAGYTWSDFQFNQTFGGLPEGFGYGLGRVYLIWICIVAILYPICKRYNRFKSKSTSTWVSYL</sequence>
<protein>
    <submittedName>
        <fullName evidence="3">Heparan-alpha-glucosaminide N-acetyltransferase domain-containing protein</fullName>
    </submittedName>
</protein>
<feature type="transmembrane region" description="Helical" evidence="1">
    <location>
        <begin position="235"/>
        <end position="253"/>
    </location>
</feature>
<dbReference type="Proteomes" id="UP001168528">
    <property type="component" value="Unassembled WGS sequence"/>
</dbReference>
<keyword evidence="1" id="KW-0472">Membrane</keyword>
<feature type="transmembrane region" description="Helical" evidence="1">
    <location>
        <begin position="151"/>
        <end position="168"/>
    </location>
</feature>
<feature type="transmembrane region" description="Helical" evidence="1">
    <location>
        <begin position="284"/>
        <end position="302"/>
    </location>
</feature>
<dbReference type="PANTHER" id="PTHR40407">
    <property type="entry name" value="MEMBRANE PROTEIN-LIKE PROTEIN"/>
    <property type="match status" value="1"/>
</dbReference>
<dbReference type="PANTHER" id="PTHR40407:SF1">
    <property type="entry name" value="HEPARAN-ALPHA-GLUCOSAMINIDE N-ACETYLTRANSFERASE CATALYTIC DOMAIN-CONTAINING PROTEIN"/>
    <property type="match status" value="1"/>
</dbReference>
<dbReference type="InterPro" id="IPR012429">
    <property type="entry name" value="HGSNAT_cat"/>
</dbReference>
<feature type="domain" description="Heparan-alpha-glucosaminide N-acetyltransferase catalytic" evidence="2">
    <location>
        <begin position="18"/>
        <end position="234"/>
    </location>
</feature>
<gene>
    <name evidence="3" type="ORF">Q0590_16000</name>
</gene>
<comment type="caution">
    <text evidence="3">The sequence shown here is derived from an EMBL/GenBank/DDBJ whole genome shotgun (WGS) entry which is preliminary data.</text>
</comment>
<evidence type="ECO:0000259" key="2">
    <source>
        <dbReference type="Pfam" id="PF07786"/>
    </source>
</evidence>
<feature type="transmembrane region" description="Helical" evidence="1">
    <location>
        <begin position="322"/>
        <end position="346"/>
    </location>
</feature>
<feature type="transmembrane region" description="Helical" evidence="1">
    <location>
        <begin position="66"/>
        <end position="87"/>
    </location>
</feature>
<name>A0ABT8RAP1_9BACT</name>
<reference evidence="3" key="1">
    <citation type="submission" date="2023-07" db="EMBL/GenBank/DDBJ databases">
        <title>The genome sequence of Rhodocytophaga aerolata KACC 12507.</title>
        <authorList>
            <person name="Zhang X."/>
        </authorList>
    </citation>
    <scope>NUCLEOTIDE SEQUENCE</scope>
    <source>
        <strain evidence="3">KACC 12507</strain>
    </source>
</reference>
<evidence type="ECO:0000313" key="4">
    <source>
        <dbReference type="Proteomes" id="UP001168528"/>
    </source>
</evidence>